<evidence type="ECO:0000259" key="2">
    <source>
        <dbReference type="Pfam" id="PF15635"/>
    </source>
</evidence>
<dbReference type="Pfam" id="PF15635">
    <property type="entry name" value="Tox-GHH2"/>
    <property type="match status" value="1"/>
</dbReference>
<name>A0A1H0TUM0_9BURK</name>
<feature type="region of interest" description="Disordered" evidence="1">
    <location>
        <begin position="1"/>
        <end position="35"/>
    </location>
</feature>
<feature type="domain" description="Tox-GHH2" evidence="2">
    <location>
        <begin position="296"/>
        <end position="375"/>
    </location>
</feature>
<feature type="region of interest" description="Disordered" evidence="1">
    <location>
        <begin position="383"/>
        <end position="411"/>
    </location>
</feature>
<dbReference type="EMBL" id="FNJL01000016">
    <property type="protein sequence ID" value="SDP57747.1"/>
    <property type="molecule type" value="Genomic_DNA"/>
</dbReference>
<protein>
    <submittedName>
        <fullName evidence="3">GHH signature containing HNH/Endo VII superfamily nuclease toxin 2</fullName>
    </submittedName>
</protein>
<organism evidence="3 4">
    <name type="scientific">Paracidovorax cattleyae</name>
    <dbReference type="NCBI Taxonomy" id="80868"/>
    <lineage>
        <taxon>Bacteria</taxon>
        <taxon>Pseudomonadati</taxon>
        <taxon>Pseudomonadota</taxon>
        <taxon>Betaproteobacteria</taxon>
        <taxon>Burkholderiales</taxon>
        <taxon>Comamonadaceae</taxon>
        <taxon>Paracidovorax</taxon>
    </lineage>
</organism>
<dbReference type="RefSeq" id="WP_092835471.1">
    <property type="nucleotide sequence ID" value="NZ_FNJL01000016.1"/>
</dbReference>
<gene>
    <name evidence="3" type="ORF">SAMN04489708_116108</name>
</gene>
<keyword evidence="4" id="KW-1185">Reference proteome</keyword>
<evidence type="ECO:0000313" key="3">
    <source>
        <dbReference type="EMBL" id="SDP57747.1"/>
    </source>
</evidence>
<evidence type="ECO:0000256" key="1">
    <source>
        <dbReference type="SAM" id="MobiDB-lite"/>
    </source>
</evidence>
<reference evidence="4" key="1">
    <citation type="submission" date="2016-10" db="EMBL/GenBank/DDBJ databases">
        <authorList>
            <person name="Varghese N."/>
            <person name="Submissions S."/>
        </authorList>
    </citation>
    <scope>NUCLEOTIDE SEQUENCE [LARGE SCALE GENOMIC DNA]</scope>
    <source>
        <strain evidence="4">DSM 17101</strain>
    </source>
</reference>
<dbReference type="AlphaFoldDB" id="A0A1H0TUM0"/>
<accession>A0A1H0TUM0</accession>
<dbReference type="Proteomes" id="UP000199317">
    <property type="component" value="Unassembled WGS sequence"/>
</dbReference>
<feature type="compositionally biased region" description="Low complexity" evidence="1">
    <location>
        <begin position="383"/>
        <end position="392"/>
    </location>
</feature>
<proteinExistence type="predicted"/>
<sequence>MAPRTKPGGRSGGSSRSSRPAASQKGAPNTRRHVYIDTAAAKGNCAKDVGAIEKKCAEETPTEKQSRQKSAPGPLGKLKLPTHSGKAANPDAQWINDHCEFLMIKPSSPDEMFKELENIPAQMADELGMKALEAVEAKAKEKLETAVKHKLEKMAAKQVAVRVGSFAFGPEVGVPVNAVMFLMGADDAVDAAKEFPELKREVEQAAAKIKDAKAQICDIQGQLDKYKNPDGSYNKQKMVTDMMTAAAKLNPCIRARRCAMVPYKETKNPLAGRDGKGCCPGQTGHHALPEAMFDCCPGYNHDAAPTICVEGVNNSHGSHGTAHDRLEGELKRLGFPDGKPITKEDAINAGARSVVEAFPESGCDIRCIQSQLHAFYDKLNCPAKSASGKSPGPKGGGGKPKPQPGNTKKSK</sequence>
<feature type="compositionally biased region" description="Basic and acidic residues" evidence="1">
    <location>
        <begin position="56"/>
        <end position="66"/>
    </location>
</feature>
<dbReference type="OrthoDB" id="8073614at2"/>
<evidence type="ECO:0000313" key="4">
    <source>
        <dbReference type="Proteomes" id="UP000199317"/>
    </source>
</evidence>
<dbReference type="InterPro" id="IPR028917">
    <property type="entry name" value="Tox-GHH2_domain"/>
</dbReference>
<feature type="region of interest" description="Disordered" evidence="1">
    <location>
        <begin position="56"/>
        <end position="89"/>
    </location>
</feature>